<evidence type="ECO:0000259" key="9">
    <source>
        <dbReference type="PROSITE" id="PS50245"/>
    </source>
</evidence>
<feature type="compositionally biased region" description="Basic and acidic residues" evidence="8">
    <location>
        <begin position="1"/>
        <end position="10"/>
    </location>
</feature>
<feature type="compositionally biased region" description="Low complexity" evidence="8">
    <location>
        <begin position="350"/>
        <end position="359"/>
    </location>
</feature>
<keyword evidence="4" id="KW-0677">Repeat</keyword>
<sequence>MNSQEKEKVNSRPTSDGASQLQKPLGTKLQLPPYLNRPPSALPALSRYSDDSLSLNAPTIQRPSSALKAPTNTSRIINTPTNQPPTTVTKPPVPKPAPSQPTTLQSILTQTNKDIQLGMRVLCLNKHKGKVSYIGKPSFSEGQWYGIALDEPNGKNNGSVQGTSYFECEPNYGLFVRQHQILPLSTPGTNSLPQNGVLQIQLQKTPVVTRGVSQLQQPSRSTPTGDRPPSANSVAPKLAYNIGDRVMVGGKKGTVRYIGRTQFAKGLWTGVELESPDGKNNGSIDGMKYFTCAPKHGLFSPAGKVVAIPASLPGLNTPTQPPVKRTPPSLNSLSSSGSAKQIAIRERPNSRSSSSSLNSTDRTKRADSDMELEGQISGLIDRLEMVSSEKASLEDRLAEEKSTREYLQFSLDEHAVSLDLEGPRTPGILRETKQEVEILHGTIRKLQQGLAKSYAQISNYTSEMEELKESLDRERKYSTQLEKEKETTISSDRETSSSNVEDEEVSREKKDLLASLSERDLALQTQSAVKKELEEIVQRLERELSEKTEQQESLEQEYREARISFENEKRKSLTRVDSVEQQKISLQAELSSLKVALTTATEEVEDKDSKLVTLNRHLSSKDSEIENMRSQIDQAAEEFHIEREDLQAPITELQEKNSRLEKELAKIKCDKRRSDSISADLEKYKRRCEELEQSLKISEEERRKARDTVLKKEEEYYSLQEELTSTQLLLKQKGEENTQQCVMLRELEESNQRKNSRLALMEQNYLQNGELPNQIGDETIEDPLDTQHFRLDDLDLGTTPDESLIDSPTNPWSHQPSRMYCDICEKFDSHETEDCPIQDDNNDSQEEFQTPKLAGYSDRDYCDVCEVFGHSTCDSQETF</sequence>
<reference evidence="10 11" key="1">
    <citation type="journal article" date="2023" name="BMC Biol.">
        <title>The compact genome of the sponge Oopsacas minuta (Hexactinellida) is lacking key metazoan core genes.</title>
        <authorList>
            <person name="Santini S."/>
            <person name="Schenkelaars Q."/>
            <person name="Jourda C."/>
            <person name="Duchesne M."/>
            <person name="Belahbib H."/>
            <person name="Rocher C."/>
            <person name="Selva M."/>
            <person name="Riesgo A."/>
            <person name="Vervoort M."/>
            <person name="Leys S.P."/>
            <person name="Kodjabachian L."/>
            <person name="Le Bivic A."/>
            <person name="Borchiellini C."/>
            <person name="Claverie J.M."/>
            <person name="Renard E."/>
        </authorList>
    </citation>
    <scope>NUCLEOTIDE SEQUENCE [LARGE SCALE GENOMIC DNA]</scope>
    <source>
        <strain evidence="10">SPO-2</strain>
    </source>
</reference>
<evidence type="ECO:0000256" key="6">
    <source>
        <dbReference type="ARBA" id="ARBA00023212"/>
    </source>
</evidence>
<feature type="region of interest" description="Disordered" evidence="8">
    <location>
        <begin position="1"/>
        <end position="102"/>
    </location>
</feature>
<feature type="compositionally biased region" description="Low complexity" evidence="8">
    <location>
        <begin position="78"/>
        <end position="90"/>
    </location>
</feature>
<evidence type="ECO:0000256" key="5">
    <source>
        <dbReference type="ARBA" id="ARBA00023054"/>
    </source>
</evidence>
<dbReference type="InterPro" id="IPR000938">
    <property type="entry name" value="CAP-Gly_domain"/>
</dbReference>
<feature type="compositionally biased region" description="Polar residues" evidence="8">
    <location>
        <begin position="11"/>
        <end position="22"/>
    </location>
</feature>
<dbReference type="GO" id="GO:0005874">
    <property type="term" value="C:microtubule"/>
    <property type="evidence" value="ECO:0007669"/>
    <property type="project" value="UniProtKB-KW"/>
</dbReference>
<evidence type="ECO:0000256" key="3">
    <source>
        <dbReference type="ARBA" id="ARBA00022701"/>
    </source>
</evidence>
<evidence type="ECO:0000256" key="2">
    <source>
        <dbReference type="ARBA" id="ARBA00022490"/>
    </source>
</evidence>
<feature type="compositionally biased region" description="Polar residues" evidence="8">
    <location>
        <begin position="209"/>
        <end position="224"/>
    </location>
</feature>
<feature type="region of interest" description="Disordered" evidence="8">
    <location>
        <begin position="471"/>
        <end position="507"/>
    </location>
</feature>
<feature type="region of interest" description="Disordered" evidence="8">
    <location>
        <begin position="209"/>
        <end position="235"/>
    </location>
</feature>
<evidence type="ECO:0000256" key="4">
    <source>
        <dbReference type="ARBA" id="ARBA00022737"/>
    </source>
</evidence>
<evidence type="ECO:0000313" key="10">
    <source>
        <dbReference type="EMBL" id="KAI6661089.1"/>
    </source>
</evidence>
<dbReference type="GO" id="GO:0051286">
    <property type="term" value="C:cell tip"/>
    <property type="evidence" value="ECO:0007669"/>
    <property type="project" value="TreeGrafter"/>
</dbReference>
<keyword evidence="2" id="KW-0963">Cytoplasm</keyword>
<name>A0AAV7KL85_9METZ</name>
<evidence type="ECO:0000256" key="7">
    <source>
        <dbReference type="SAM" id="Coils"/>
    </source>
</evidence>
<dbReference type="AlphaFoldDB" id="A0AAV7KL85"/>
<dbReference type="PROSITE" id="PS50245">
    <property type="entry name" value="CAP_GLY_2"/>
    <property type="match status" value="2"/>
</dbReference>
<feature type="region of interest" description="Disordered" evidence="8">
    <location>
        <begin position="313"/>
        <end position="373"/>
    </location>
</feature>
<dbReference type="Pfam" id="PF16641">
    <property type="entry name" value="CLIP1_ZNF"/>
    <property type="match status" value="2"/>
</dbReference>
<feature type="compositionally biased region" description="Low complexity" evidence="8">
    <location>
        <begin position="329"/>
        <end position="338"/>
    </location>
</feature>
<feature type="domain" description="CAP-Gly" evidence="9">
    <location>
        <begin position="135"/>
        <end position="177"/>
    </location>
</feature>
<feature type="coiled-coil region" evidence="7">
    <location>
        <begin position="523"/>
        <end position="715"/>
    </location>
</feature>
<dbReference type="GO" id="GO:0030286">
    <property type="term" value="C:dynein complex"/>
    <property type="evidence" value="ECO:0007669"/>
    <property type="project" value="UniProtKB-KW"/>
</dbReference>
<comment type="caution">
    <text evidence="10">The sequence shown here is derived from an EMBL/GenBank/DDBJ whole genome shotgun (WGS) entry which is preliminary data.</text>
</comment>
<dbReference type="Gene3D" id="2.30.30.190">
    <property type="entry name" value="CAP Gly-rich-like domain"/>
    <property type="match status" value="2"/>
</dbReference>
<dbReference type="Gene3D" id="1.20.5.170">
    <property type="match status" value="1"/>
</dbReference>
<gene>
    <name evidence="10" type="ORF">LOD99_13811</name>
</gene>
<keyword evidence="5 7" id="KW-0175">Coiled coil</keyword>
<feature type="domain" description="CAP-Gly" evidence="9">
    <location>
        <begin position="259"/>
        <end position="301"/>
    </location>
</feature>
<dbReference type="SUPFAM" id="SSF74924">
    <property type="entry name" value="Cap-Gly domain"/>
    <property type="match status" value="2"/>
</dbReference>
<organism evidence="10 11">
    <name type="scientific">Oopsacas minuta</name>
    <dbReference type="NCBI Taxonomy" id="111878"/>
    <lineage>
        <taxon>Eukaryota</taxon>
        <taxon>Metazoa</taxon>
        <taxon>Porifera</taxon>
        <taxon>Hexactinellida</taxon>
        <taxon>Hexasterophora</taxon>
        <taxon>Lyssacinosida</taxon>
        <taxon>Leucopsacidae</taxon>
        <taxon>Oopsacas</taxon>
    </lineage>
</organism>
<evidence type="ECO:0000256" key="1">
    <source>
        <dbReference type="ARBA" id="ARBA00004245"/>
    </source>
</evidence>
<feature type="compositionally biased region" description="Basic and acidic residues" evidence="8">
    <location>
        <begin position="471"/>
        <end position="495"/>
    </location>
</feature>
<protein>
    <submittedName>
        <fullName evidence="10">CAP-Gly domain-containing linker protein 1-like isoform X14</fullName>
    </submittedName>
</protein>
<dbReference type="EMBL" id="JAKMXF010000022">
    <property type="protein sequence ID" value="KAI6661089.1"/>
    <property type="molecule type" value="Genomic_DNA"/>
</dbReference>
<comment type="subcellular location">
    <subcellularLocation>
        <location evidence="1">Cytoplasm</location>
        <location evidence="1">Cytoskeleton</location>
    </subcellularLocation>
</comment>
<feature type="compositionally biased region" description="Polar residues" evidence="8">
    <location>
        <begin position="51"/>
        <end position="77"/>
    </location>
</feature>
<keyword evidence="6" id="KW-0206">Cytoskeleton</keyword>
<dbReference type="InterPro" id="IPR032108">
    <property type="entry name" value="CLIP1_ZNF"/>
</dbReference>
<dbReference type="Proteomes" id="UP001165289">
    <property type="component" value="Unassembled WGS sequence"/>
</dbReference>
<evidence type="ECO:0000256" key="8">
    <source>
        <dbReference type="SAM" id="MobiDB-lite"/>
    </source>
</evidence>
<dbReference type="PROSITE" id="PS00845">
    <property type="entry name" value="CAP_GLY_1"/>
    <property type="match status" value="2"/>
</dbReference>
<evidence type="ECO:0000313" key="11">
    <source>
        <dbReference type="Proteomes" id="UP001165289"/>
    </source>
</evidence>
<dbReference type="PANTHER" id="PTHR18916">
    <property type="entry name" value="DYNACTIN 1-RELATED MICROTUBULE-BINDING"/>
    <property type="match status" value="1"/>
</dbReference>
<accession>A0AAV7KL85</accession>
<proteinExistence type="predicted"/>
<keyword evidence="3" id="KW-0493">Microtubule</keyword>
<dbReference type="GO" id="GO:0005819">
    <property type="term" value="C:spindle"/>
    <property type="evidence" value="ECO:0007669"/>
    <property type="project" value="UniProtKB-SubCell"/>
</dbReference>
<dbReference type="GO" id="GO:0000132">
    <property type="term" value="P:establishment of mitotic spindle orientation"/>
    <property type="evidence" value="ECO:0007669"/>
    <property type="project" value="TreeGrafter"/>
</dbReference>
<dbReference type="InterPro" id="IPR036859">
    <property type="entry name" value="CAP-Gly_dom_sf"/>
</dbReference>
<keyword evidence="11" id="KW-1185">Reference proteome</keyword>
<dbReference type="SMART" id="SM01052">
    <property type="entry name" value="CAP_GLY"/>
    <property type="match status" value="2"/>
</dbReference>
<dbReference type="Pfam" id="PF01302">
    <property type="entry name" value="CAP_GLY"/>
    <property type="match status" value="2"/>
</dbReference>